<dbReference type="InterPro" id="IPR003094">
    <property type="entry name" value="6Pfruct_kin"/>
</dbReference>
<evidence type="ECO:0000313" key="2">
    <source>
        <dbReference type="EMBL" id="QQG65061.1"/>
    </source>
</evidence>
<dbReference type="KEGG" id="dog:HP555_03860"/>
<accession>A0A7T6APV3</accession>
<dbReference type="SMART" id="SM00855">
    <property type="entry name" value="PGAM"/>
    <property type="match status" value="1"/>
</dbReference>
<dbReference type="PANTHER" id="PTHR10606">
    <property type="entry name" value="6-PHOSPHOFRUCTO-2-KINASE/FRUCTOSE-2,6-BISPHOSPHATASE"/>
    <property type="match status" value="1"/>
</dbReference>
<keyword evidence="3" id="KW-1185">Reference proteome</keyword>
<dbReference type="CDD" id="cd07067">
    <property type="entry name" value="HP_PGM_like"/>
    <property type="match status" value="1"/>
</dbReference>
<protein>
    <submittedName>
        <fullName evidence="2">Histidine phosphatase family protein</fullName>
    </submittedName>
</protein>
<evidence type="ECO:0000313" key="3">
    <source>
        <dbReference type="Proteomes" id="UP000596092"/>
    </source>
</evidence>
<sequence length="207" mass="23103">MQRLIYLLRHGEIETSVPRRFVGRSDLPLSSSGIRQAQVLGEQFRSMSFARVVTSPLQRAVQTAVLVSGWTVDMMEQNGAFAEIDLGDWEGRTVMEIEHLFPGAYEERGRNLEHYRPCRGESFGDVAARALPALEALLTGREQGPILIVAHAGVNRVLLSRLLQRPVQQLFKIPQDYGAINILQVRAQGVEVLAVNLCKQIPTSEDQ</sequence>
<reference evidence="2 3" key="1">
    <citation type="submission" date="2020-05" db="EMBL/GenBank/DDBJ databases">
        <title>Complete genome of Desulfobulbus oligotrophicus.</title>
        <authorList>
            <person name="Podar M."/>
        </authorList>
    </citation>
    <scope>NUCLEOTIDE SEQUENCE [LARGE SCALE GENOMIC DNA]</scope>
    <source>
        <strain evidence="2 3">Prop6</strain>
    </source>
</reference>
<dbReference type="Gene3D" id="3.40.50.1240">
    <property type="entry name" value="Phosphoglycerate mutase-like"/>
    <property type="match status" value="1"/>
</dbReference>
<dbReference type="SUPFAM" id="SSF53254">
    <property type="entry name" value="Phosphoglycerate mutase-like"/>
    <property type="match status" value="1"/>
</dbReference>
<dbReference type="EMBL" id="CP054140">
    <property type="protein sequence ID" value="QQG65061.1"/>
    <property type="molecule type" value="Genomic_DNA"/>
</dbReference>
<dbReference type="GO" id="GO:0003873">
    <property type="term" value="F:6-phosphofructo-2-kinase activity"/>
    <property type="evidence" value="ECO:0007669"/>
    <property type="project" value="TreeGrafter"/>
</dbReference>
<dbReference type="GO" id="GO:0006003">
    <property type="term" value="P:fructose 2,6-bisphosphate metabolic process"/>
    <property type="evidence" value="ECO:0007669"/>
    <property type="project" value="InterPro"/>
</dbReference>
<dbReference type="AlphaFoldDB" id="A0A7T6APV3"/>
<name>A0A7T6APV3_9BACT</name>
<dbReference type="RefSeq" id="WP_199263877.1">
    <property type="nucleotide sequence ID" value="NZ_CP054140.1"/>
</dbReference>
<dbReference type="GO" id="GO:0004331">
    <property type="term" value="F:fructose-2,6-bisphosphate 2-phosphatase activity"/>
    <property type="evidence" value="ECO:0007669"/>
    <property type="project" value="TreeGrafter"/>
</dbReference>
<gene>
    <name evidence="2" type="ORF">HP555_03860</name>
</gene>
<dbReference type="PANTHER" id="PTHR10606:SF44">
    <property type="entry name" value="6-PHOSPHOFRUCTO 2-KINASE_FRUCTOSE 2,6-BISPHOSPHATASE LONG FORM"/>
    <property type="match status" value="1"/>
</dbReference>
<dbReference type="InterPro" id="IPR013078">
    <property type="entry name" value="His_Pase_superF_clade-1"/>
</dbReference>
<evidence type="ECO:0000256" key="1">
    <source>
        <dbReference type="PIRSR" id="PIRSR613078-2"/>
    </source>
</evidence>
<dbReference type="GO" id="GO:0005524">
    <property type="term" value="F:ATP binding"/>
    <property type="evidence" value="ECO:0007669"/>
    <property type="project" value="InterPro"/>
</dbReference>
<dbReference type="GO" id="GO:0005829">
    <property type="term" value="C:cytosol"/>
    <property type="evidence" value="ECO:0007669"/>
    <property type="project" value="TreeGrafter"/>
</dbReference>
<dbReference type="PIRSF" id="PIRSF000709">
    <property type="entry name" value="6PFK_2-Ptase"/>
    <property type="match status" value="1"/>
</dbReference>
<dbReference type="Proteomes" id="UP000596092">
    <property type="component" value="Chromosome"/>
</dbReference>
<proteinExistence type="predicted"/>
<organism evidence="2 3">
    <name type="scientific">Desulfobulbus oligotrophicus</name>
    <dbReference type="NCBI Taxonomy" id="1909699"/>
    <lineage>
        <taxon>Bacteria</taxon>
        <taxon>Pseudomonadati</taxon>
        <taxon>Thermodesulfobacteriota</taxon>
        <taxon>Desulfobulbia</taxon>
        <taxon>Desulfobulbales</taxon>
        <taxon>Desulfobulbaceae</taxon>
        <taxon>Desulfobulbus</taxon>
    </lineage>
</organism>
<dbReference type="InterPro" id="IPR029033">
    <property type="entry name" value="His_PPase_superfam"/>
</dbReference>
<dbReference type="Pfam" id="PF00300">
    <property type="entry name" value="His_Phos_1"/>
    <property type="match status" value="1"/>
</dbReference>
<feature type="binding site" evidence="1">
    <location>
        <position position="59"/>
    </location>
    <ligand>
        <name>substrate</name>
    </ligand>
</feature>